<gene>
    <name evidence="2" type="ORF">SARC_08570</name>
</gene>
<organism evidence="2 3">
    <name type="scientific">Sphaeroforma arctica JP610</name>
    <dbReference type="NCBI Taxonomy" id="667725"/>
    <lineage>
        <taxon>Eukaryota</taxon>
        <taxon>Ichthyosporea</taxon>
        <taxon>Ichthyophonida</taxon>
        <taxon>Sphaeroforma</taxon>
    </lineage>
</organism>
<feature type="compositionally biased region" description="Low complexity" evidence="1">
    <location>
        <begin position="209"/>
        <end position="228"/>
    </location>
</feature>
<dbReference type="GeneID" id="25909074"/>
<feature type="compositionally biased region" description="Polar residues" evidence="1">
    <location>
        <begin position="280"/>
        <end position="292"/>
    </location>
</feature>
<feature type="compositionally biased region" description="Polar residues" evidence="1">
    <location>
        <begin position="323"/>
        <end position="335"/>
    </location>
</feature>
<feature type="compositionally biased region" description="Polar residues" evidence="1">
    <location>
        <begin position="229"/>
        <end position="238"/>
    </location>
</feature>
<protein>
    <submittedName>
        <fullName evidence="2">Uncharacterized protein</fullName>
    </submittedName>
</protein>
<dbReference type="AlphaFoldDB" id="A0A0L0FQP0"/>
<dbReference type="RefSeq" id="XP_014152931.1">
    <property type="nucleotide sequence ID" value="XM_014297456.1"/>
</dbReference>
<name>A0A0L0FQP0_9EUKA</name>
<dbReference type="Proteomes" id="UP000054560">
    <property type="component" value="Unassembled WGS sequence"/>
</dbReference>
<feature type="region of interest" description="Disordered" evidence="1">
    <location>
        <begin position="24"/>
        <end position="51"/>
    </location>
</feature>
<evidence type="ECO:0000256" key="1">
    <source>
        <dbReference type="SAM" id="MobiDB-lite"/>
    </source>
</evidence>
<sequence>MGIWFYNEHDHISISECLMSAYNEDDPENPSVNRNWATNQNAPNTAGQSGATGQNLLEMLSQSQTESTNQQLEKPSMFPQDWRTYQSHRAMTLDNAQKHTQCPRVMSPNDIVSRQVQMAQRSGDIVAHVWITRLNTIRVDVHTVAMVTDHVWSLQQGVGASSAQERSSTGESTYTSVQQHPTQPQQPQHPPHHHGNHGTGRDMLLHPNGNGLSQQQLGQPPPQMLRQQSAQSIGQQVTHQHQHQHQHQIPGQTGTPQTPQQYRTDTGMPYHGPTGDMSHVNAQHTQMHSPTPTYGYAATDHTAPPPPPLGESVGVHTGHTRPHSQPNTPFATAQSEGEPFNAHTQTHAHLQPHVQPHSQLKSHARSERDTQPSATTQDLQEALAGLRISQTAPQPTYTRAQYTLSPQTHTQPQAHTQSQSQTGLGGVQLFASMLPIACTEPPKDKLPKAPKVSRMIPTQARMVKKRASVVAMAPAEMLTSEAFAIALVTAIQDQSSPVLSKLYEQYTAEFQRNRERLEPSSQ</sequence>
<feature type="compositionally biased region" description="Low complexity" evidence="1">
    <location>
        <begin position="247"/>
        <end position="261"/>
    </location>
</feature>
<feature type="region of interest" description="Disordered" evidence="1">
    <location>
        <begin position="162"/>
        <end position="377"/>
    </location>
</feature>
<feature type="compositionally biased region" description="Polar residues" evidence="1">
    <location>
        <begin position="162"/>
        <end position="177"/>
    </location>
</feature>
<keyword evidence="3" id="KW-1185">Reference proteome</keyword>
<feature type="compositionally biased region" description="Polar residues" evidence="1">
    <location>
        <begin position="30"/>
        <end position="51"/>
    </location>
</feature>
<evidence type="ECO:0000313" key="3">
    <source>
        <dbReference type="Proteomes" id="UP000054560"/>
    </source>
</evidence>
<proteinExistence type="predicted"/>
<dbReference type="EMBL" id="KQ242379">
    <property type="protein sequence ID" value="KNC79029.1"/>
    <property type="molecule type" value="Genomic_DNA"/>
</dbReference>
<evidence type="ECO:0000313" key="2">
    <source>
        <dbReference type="EMBL" id="KNC79029.1"/>
    </source>
</evidence>
<reference evidence="2 3" key="1">
    <citation type="submission" date="2011-02" db="EMBL/GenBank/DDBJ databases">
        <title>The Genome Sequence of Sphaeroforma arctica JP610.</title>
        <authorList>
            <consortium name="The Broad Institute Genome Sequencing Platform"/>
            <person name="Russ C."/>
            <person name="Cuomo C."/>
            <person name="Young S.K."/>
            <person name="Zeng Q."/>
            <person name="Gargeya S."/>
            <person name="Alvarado L."/>
            <person name="Berlin A."/>
            <person name="Chapman S.B."/>
            <person name="Chen Z."/>
            <person name="Freedman E."/>
            <person name="Gellesch M."/>
            <person name="Goldberg J."/>
            <person name="Griggs A."/>
            <person name="Gujja S."/>
            <person name="Heilman E."/>
            <person name="Heiman D."/>
            <person name="Howarth C."/>
            <person name="Mehta T."/>
            <person name="Neiman D."/>
            <person name="Pearson M."/>
            <person name="Roberts A."/>
            <person name="Saif S."/>
            <person name="Shea T."/>
            <person name="Shenoy N."/>
            <person name="Sisk P."/>
            <person name="Stolte C."/>
            <person name="Sykes S."/>
            <person name="White J."/>
            <person name="Yandava C."/>
            <person name="Burger G."/>
            <person name="Gray M.W."/>
            <person name="Holland P.W.H."/>
            <person name="King N."/>
            <person name="Lang F.B.F."/>
            <person name="Roger A.J."/>
            <person name="Ruiz-Trillo I."/>
            <person name="Haas B."/>
            <person name="Nusbaum C."/>
            <person name="Birren B."/>
        </authorList>
    </citation>
    <scope>NUCLEOTIDE SEQUENCE [LARGE SCALE GENOMIC DNA]</scope>
    <source>
        <strain evidence="2 3">JP610</strain>
    </source>
</reference>
<accession>A0A0L0FQP0</accession>